<feature type="binding site" evidence="9">
    <location>
        <position position="171"/>
    </location>
    <ligand>
        <name>Zn(2+)</name>
        <dbReference type="ChEBI" id="CHEBI:29105"/>
    </ligand>
</feature>
<sequence length="343" mass="37455">MKKIDITGRNGSSCLAIGERLENLGAYIPEQTIIITDSQVRSLYGDQFPACPVIEIGRGEAIKTLETVQTIFQRLVELEVDRSGFIVGIGGGIVCDITGFVASTYLRGLRFGFVSTTLLSQVDASVGGKNGVNFSGYKNMVGVFNQPEFVVCDMALLKTLPQREIASGLGEIIKHACIEDMALFEFLETSREAVLGLDPGAVERMVHDSVLIKSAIVNRDEHEHGERRKLNFGHTFGHAFEKILKIPHGEAVAAGMVVAAALSVEQGYLNAEAAQRIENLVGNLHLPTRFTIDRGKVMDAMRRDKKRQGESINFVLLAGIGKAVVESIPIEALERLMDRLNLC</sequence>
<dbReference type="eggNOG" id="COG0337">
    <property type="taxonomic scope" value="Bacteria"/>
</dbReference>
<dbReference type="HOGENOM" id="CLU_001201_0_2_7"/>
<dbReference type="InterPro" id="IPR050071">
    <property type="entry name" value="Dehydroquinate_synthase"/>
</dbReference>
<evidence type="ECO:0000256" key="6">
    <source>
        <dbReference type="ARBA" id="ARBA00023027"/>
    </source>
</evidence>
<dbReference type="OrthoDB" id="9806583at2"/>
<dbReference type="GO" id="GO:0009423">
    <property type="term" value="P:chorismate biosynthetic process"/>
    <property type="evidence" value="ECO:0007669"/>
    <property type="project" value="UniProtKB-UniRule"/>
</dbReference>
<feature type="binding site" evidence="9">
    <location>
        <begin position="116"/>
        <end position="117"/>
    </location>
    <ligand>
        <name>NAD(+)</name>
        <dbReference type="ChEBI" id="CHEBI:57540"/>
    </ligand>
</feature>
<feature type="domain" description="3-dehydroquinate synthase N-terminal" evidence="11">
    <location>
        <begin position="54"/>
        <end position="166"/>
    </location>
</feature>
<evidence type="ECO:0000256" key="3">
    <source>
        <dbReference type="ARBA" id="ARBA00022723"/>
    </source>
</evidence>
<dbReference type="KEGG" id="dat:HRM2_06080"/>
<dbReference type="InterPro" id="IPR056179">
    <property type="entry name" value="DHQS_C"/>
</dbReference>
<accession>C0QIT2</accession>
<keyword evidence="9" id="KW-0057">Aromatic amino acid biosynthesis</keyword>
<feature type="binding site" evidence="9">
    <location>
        <position position="234"/>
    </location>
    <ligand>
        <name>Zn(2+)</name>
        <dbReference type="ChEBI" id="CHEBI:29105"/>
    </ligand>
</feature>
<dbReference type="InterPro" id="IPR030960">
    <property type="entry name" value="DHQS/DOIS_N"/>
</dbReference>
<dbReference type="CDD" id="cd08195">
    <property type="entry name" value="DHQS"/>
    <property type="match status" value="1"/>
</dbReference>
<keyword evidence="5 9" id="KW-0862">Zinc</keyword>
<evidence type="ECO:0000256" key="5">
    <source>
        <dbReference type="ARBA" id="ARBA00022833"/>
    </source>
</evidence>
<evidence type="ECO:0000256" key="4">
    <source>
        <dbReference type="ARBA" id="ARBA00022741"/>
    </source>
</evidence>
<keyword evidence="4 9" id="KW-0547">Nucleotide-binding</keyword>
<dbReference type="Gene3D" id="1.20.1090.10">
    <property type="entry name" value="Dehydroquinate synthase-like - alpha domain"/>
    <property type="match status" value="1"/>
</dbReference>
<evidence type="ECO:0000256" key="1">
    <source>
        <dbReference type="ARBA" id="ARBA00001911"/>
    </source>
</evidence>
<organism evidence="13 14">
    <name type="scientific">Desulforapulum autotrophicum (strain ATCC 43914 / DSM 3382 / VKM B-1955 / HRM2)</name>
    <name type="common">Desulfobacterium autotrophicum</name>
    <dbReference type="NCBI Taxonomy" id="177437"/>
    <lineage>
        <taxon>Bacteria</taxon>
        <taxon>Pseudomonadati</taxon>
        <taxon>Thermodesulfobacteriota</taxon>
        <taxon>Desulfobacteria</taxon>
        <taxon>Desulfobacterales</taxon>
        <taxon>Desulfobacteraceae</taxon>
        <taxon>Desulforapulum</taxon>
    </lineage>
</organism>
<dbReference type="SUPFAM" id="SSF56796">
    <property type="entry name" value="Dehydroquinate synthase-like"/>
    <property type="match status" value="1"/>
</dbReference>
<dbReference type="PANTHER" id="PTHR43622">
    <property type="entry name" value="3-DEHYDROQUINATE SYNTHASE"/>
    <property type="match status" value="1"/>
</dbReference>
<dbReference type="Pfam" id="PF24621">
    <property type="entry name" value="DHQS_C"/>
    <property type="match status" value="1"/>
</dbReference>
<protein>
    <recommendedName>
        <fullName evidence="9 10">3-dehydroquinate synthase</fullName>
        <shortName evidence="9">DHQS</shortName>
        <ecNumber evidence="9 10">4.2.3.4</ecNumber>
    </recommendedName>
</protein>
<keyword evidence="8 9" id="KW-0170">Cobalt</keyword>
<comment type="caution">
    <text evidence="9">Lacks conserved residue(s) required for the propagation of feature annotation.</text>
</comment>
<keyword evidence="9" id="KW-0028">Amino-acid biosynthesis</keyword>
<reference evidence="13 14" key="1">
    <citation type="journal article" date="2009" name="Environ. Microbiol.">
        <title>Genome sequence of Desulfobacterium autotrophicum HRM2, a marine sulfate reducer oxidizing organic carbon completely to carbon dioxide.</title>
        <authorList>
            <person name="Strittmatter A.W."/>
            <person name="Liesegang H."/>
            <person name="Rabus R."/>
            <person name="Decker I."/>
            <person name="Amann J."/>
            <person name="Andres S."/>
            <person name="Henne A."/>
            <person name="Fricke W.F."/>
            <person name="Martinez-Arias R."/>
            <person name="Bartels D."/>
            <person name="Goesmann A."/>
            <person name="Krause L."/>
            <person name="Puehler A."/>
            <person name="Klenk H.P."/>
            <person name="Richter M."/>
            <person name="Schuler M."/>
            <person name="Gloeckner F.O."/>
            <person name="Meyerdierks A."/>
            <person name="Gottschalk G."/>
            <person name="Amann R."/>
        </authorList>
    </citation>
    <scope>NUCLEOTIDE SEQUENCE [LARGE SCALE GENOMIC DNA]</scope>
    <source>
        <strain evidence="14">ATCC 43914 / DSM 3382 / HRM2</strain>
    </source>
</reference>
<dbReference type="InterPro" id="IPR016037">
    <property type="entry name" value="DHQ_synth_AroB"/>
</dbReference>
<comment type="pathway">
    <text evidence="9">Metabolic intermediate biosynthesis; chorismate biosynthesis; chorismate from D-erythrose 4-phosphate and phosphoenolpyruvate: step 2/7.</text>
</comment>
<dbReference type="STRING" id="177437.HRM2_06080"/>
<evidence type="ECO:0000256" key="9">
    <source>
        <dbReference type="HAMAP-Rule" id="MF_00110"/>
    </source>
</evidence>
<gene>
    <name evidence="13" type="primary">aroB1</name>
    <name evidence="9" type="synonym">aroB</name>
    <name evidence="13" type="ordered locus">HRM2_06080</name>
</gene>
<feature type="binding site" evidence="9">
    <location>
        <position position="248"/>
    </location>
    <ligand>
        <name>Zn(2+)</name>
        <dbReference type="ChEBI" id="CHEBI:29105"/>
    </ligand>
</feature>
<dbReference type="GO" id="GO:0008652">
    <property type="term" value="P:amino acid biosynthetic process"/>
    <property type="evidence" value="ECO:0007669"/>
    <property type="project" value="UniProtKB-KW"/>
</dbReference>
<evidence type="ECO:0000256" key="7">
    <source>
        <dbReference type="ARBA" id="ARBA00023239"/>
    </source>
</evidence>
<dbReference type="GO" id="GO:0009073">
    <property type="term" value="P:aromatic amino acid family biosynthetic process"/>
    <property type="evidence" value="ECO:0007669"/>
    <property type="project" value="UniProtKB-KW"/>
</dbReference>
<evidence type="ECO:0000256" key="10">
    <source>
        <dbReference type="NCBIfam" id="TIGR01357"/>
    </source>
</evidence>
<dbReference type="GO" id="GO:0000166">
    <property type="term" value="F:nucleotide binding"/>
    <property type="evidence" value="ECO:0007669"/>
    <property type="project" value="UniProtKB-KW"/>
</dbReference>
<dbReference type="HAMAP" id="MF_00110">
    <property type="entry name" value="DHQ_synthase"/>
    <property type="match status" value="1"/>
</dbReference>
<dbReference type="Gene3D" id="3.40.50.1970">
    <property type="match status" value="1"/>
</dbReference>
<dbReference type="Proteomes" id="UP000000442">
    <property type="component" value="Chromosome"/>
</dbReference>
<keyword evidence="14" id="KW-1185">Reference proteome</keyword>
<dbReference type="GO" id="GO:0046872">
    <property type="term" value="F:metal ion binding"/>
    <property type="evidence" value="ECO:0007669"/>
    <property type="project" value="UniProtKB-KW"/>
</dbReference>
<keyword evidence="7 9" id="KW-0456">Lyase</keyword>
<evidence type="ECO:0000259" key="12">
    <source>
        <dbReference type="Pfam" id="PF24621"/>
    </source>
</evidence>
<dbReference type="PANTHER" id="PTHR43622:SF1">
    <property type="entry name" value="3-DEHYDROQUINATE SYNTHASE"/>
    <property type="match status" value="1"/>
</dbReference>
<dbReference type="RefSeq" id="WP_012662971.1">
    <property type="nucleotide sequence ID" value="NC_012108.1"/>
</dbReference>
<evidence type="ECO:0000256" key="8">
    <source>
        <dbReference type="ARBA" id="ARBA00023285"/>
    </source>
</evidence>
<feature type="binding site" evidence="9">
    <location>
        <position position="138"/>
    </location>
    <ligand>
        <name>NAD(+)</name>
        <dbReference type="ChEBI" id="CHEBI:57540"/>
    </ligand>
</feature>
<dbReference type="EC" id="4.2.3.4" evidence="9 10"/>
<evidence type="ECO:0000313" key="14">
    <source>
        <dbReference type="Proteomes" id="UP000000442"/>
    </source>
</evidence>
<feature type="binding site" evidence="9">
    <location>
        <position position="129"/>
    </location>
    <ligand>
        <name>NAD(+)</name>
        <dbReference type="ChEBI" id="CHEBI:57540"/>
    </ligand>
</feature>
<proteinExistence type="inferred from homology"/>
<dbReference type="EMBL" id="CP001087">
    <property type="protein sequence ID" value="ACN13722.1"/>
    <property type="molecule type" value="Genomic_DNA"/>
</dbReference>
<comment type="subcellular location">
    <subcellularLocation>
        <location evidence="9">Cytoplasm</location>
    </subcellularLocation>
</comment>
<name>C0QIT2_DESAH</name>
<comment type="cofactor">
    <cofactor evidence="1 9">
        <name>NAD(+)</name>
        <dbReference type="ChEBI" id="CHEBI:57540"/>
    </cofactor>
</comment>
<comment type="cofactor">
    <cofactor evidence="9">
        <name>Co(2+)</name>
        <dbReference type="ChEBI" id="CHEBI:48828"/>
    </cofactor>
    <cofactor evidence="9">
        <name>Zn(2+)</name>
        <dbReference type="ChEBI" id="CHEBI:29105"/>
    </cofactor>
    <text evidence="9">Binds 1 divalent metal cation per subunit. Can use either Co(2+) or Zn(2+).</text>
</comment>
<dbReference type="UniPathway" id="UPA00053">
    <property type="reaction ID" value="UER00085"/>
</dbReference>
<dbReference type="InterPro" id="IPR030963">
    <property type="entry name" value="DHQ_synth_fam"/>
</dbReference>
<comment type="catalytic activity">
    <reaction evidence="9">
        <text>7-phospho-2-dehydro-3-deoxy-D-arabino-heptonate = 3-dehydroquinate + phosphate</text>
        <dbReference type="Rhea" id="RHEA:21968"/>
        <dbReference type="ChEBI" id="CHEBI:32364"/>
        <dbReference type="ChEBI" id="CHEBI:43474"/>
        <dbReference type="ChEBI" id="CHEBI:58394"/>
        <dbReference type="EC" id="4.2.3.4"/>
    </reaction>
</comment>
<keyword evidence="6 9" id="KW-0520">NAD</keyword>
<dbReference type="NCBIfam" id="TIGR01357">
    <property type="entry name" value="aroB"/>
    <property type="match status" value="1"/>
</dbReference>
<keyword evidence="9" id="KW-0963">Cytoplasm</keyword>
<dbReference type="AlphaFoldDB" id="C0QIT2"/>
<evidence type="ECO:0000313" key="13">
    <source>
        <dbReference type="EMBL" id="ACN13722.1"/>
    </source>
</evidence>
<comment type="similarity">
    <text evidence="9">Belongs to the sugar phosphate cyclases superfamily. Dehydroquinate synthase family.</text>
</comment>
<dbReference type="PIRSF" id="PIRSF001455">
    <property type="entry name" value="DHQ_synth"/>
    <property type="match status" value="1"/>
</dbReference>
<evidence type="ECO:0000256" key="2">
    <source>
        <dbReference type="ARBA" id="ARBA00003485"/>
    </source>
</evidence>
<dbReference type="Pfam" id="PF01761">
    <property type="entry name" value="DHQ_synthase"/>
    <property type="match status" value="1"/>
</dbReference>
<dbReference type="GO" id="GO:0003856">
    <property type="term" value="F:3-dehydroquinate synthase activity"/>
    <property type="evidence" value="ECO:0007669"/>
    <property type="project" value="UniProtKB-UniRule"/>
</dbReference>
<keyword evidence="3 9" id="KW-0479">Metal-binding</keyword>
<evidence type="ECO:0000259" key="11">
    <source>
        <dbReference type="Pfam" id="PF01761"/>
    </source>
</evidence>
<comment type="function">
    <text evidence="2 9">Catalyzes the conversion of 3-deoxy-D-arabino-heptulosonate 7-phosphate (DAHP) to dehydroquinate (DHQ).</text>
</comment>
<feature type="domain" description="3-dehydroquinate synthase C-terminal" evidence="12">
    <location>
        <begin position="168"/>
        <end position="306"/>
    </location>
</feature>
<dbReference type="GO" id="GO:0005737">
    <property type="term" value="C:cytoplasm"/>
    <property type="evidence" value="ECO:0007669"/>
    <property type="project" value="UniProtKB-SubCell"/>
</dbReference>